<reference evidence="2 3" key="1">
    <citation type="submission" date="2023-07" db="EMBL/GenBank/DDBJ databases">
        <title>Sorghum-associated microbial communities from plants grown in Nebraska, USA.</title>
        <authorList>
            <person name="Schachtman D."/>
        </authorList>
    </citation>
    <scope>NUCLEOTIDE SEQUENCE [LARGE SCALE GENOMIC DNA]</scope>
    <source>
        <strain evidence="2 3">3773</strain>
    </source>
</reference>
<evidence type="ECO:0000313" key="2">
    <source>
        <dbReference type="EMBL" id="MDR6968271.1"/>
    </source>
</evidence>
<comment type="caution">
    <text evidence="2">The sequence shown here is derived from an EMBL/GenBank/DDBJ whole genome shotgun (WGS) entry which is preliminary data.</text>
</comment>
<feature type="signal peptide" evidence="1">
    <location>
        <begin position="1"/>
        <end position="22"/>
    </location>
</feature>
<dbReference type="Gene3D" id="2.60.40.1120">
    <property type="entry name" value="Carboxypeptidase-like, regulatory domain"/>
    <property type="match status" value="1"/>
</dbReference>
<evidence type="ECO:0000256" key="1">
    <source>
        <dbReference type="SAM" id="SignalP"/>
    </source>
</evidence>
<sequence>MKKHYNPLIFFLMMMFAIPLHAQIIQGVVLDSKTQESLPGATVYLDGTTISTITDENGNFSINTKNSNATLVVSFVGYTTNRLENPSQYFNKKLKVLLEEQSINLDEVVVGKGPFSRKQMMKVFREQFLGESRAGSSCKIENEDDIVLYYDVSNNTLNASARNPLKIKNSYLDYEVNFDLQELVVQYNYKSLDKHNQKQSFFSGTTFYTDISKNNKADKKRRETFYGSAIHFAHTLANNAWEKENIRLFVNGFQVNPADYFKVKDTLGWKKVTLIKEPQKSVKKLKKEKGSSGHILISETNEFEMKPTNFNILYKKDKQSVVDFVQKEIFVDENGNYNPIYGILYGGYIGTLKAGDMLPIDYYQTIKEMQKQ</sequence>
<organism evidence="2 3">
    <name type="scientific">Flavobacterium arsenatis</name>
    <dbReference type="NCBI Taxonomy" id="1484332"/>
    <lineage>
        <taxon>Bacteria</taxon>
        <taxon>Pseudomonadati</taxon>
        <taxon>Bacteroidota</taxon>
        <taxon>Flavobacteriia</taxon>
        <taxon>Flavobacteriales</taxon>
        <taxon>Flavobacteriaceae</taxon>
        <taxon>Flavobacterium</taxon>
    </lineage>
</organism>
<dbReference type="RefSeq" id="WP_310026790.1">
    <property type="nucleotide sequence ID" value="NZ_JAVDVI010000009.1"/>
</dbReference>
<proteinExistence type="predicted"/>
<name>A0ABU1TQL6_9FLAO</name>
<dbReference type="Proteomes" id="UP001255185">
    <property type="component" value="Unassembled WGS sequence"/>
</dbReference>
<dbReference type="EMBL" id="JAVDVI010000009">
    <property type="protein sequence ID" value="MDR6968271.1"/>
    <property type="molecule type" value="Genomic_DNA"/>
</dbReference>
<accession>A0ABU1TQL6</accession>
<protein>
    <recommendedName>
        <fullName evidence="4">Carboxypeptidase-like regulatory domain-containing protein</fullName>
    </recommendedName>
</protein>
<gene>
    <name evidence="2" type="ORF">J2X31_002288</name>
</gene>
<evidence type="ECO:0008006" key="4">
    <source>
        <dbReference type="Google" id="ProtNLM"/>
    </source>
</evidence>
<feature type="chain" id="PRO_5047258060" description="Carboxypeptidase-like regulatory domain-containing protein" evidence="1">
    <location>
        <begin position="23"/>
        <end position="372"/>
    </location>
</feature>
<keyword evidence="1" id="KW-0732">Signal</keyword>
<dbReference type="SUPFAM" id="SSF49464">
    <property type="entry name" value="Carboxypeptidase regulatory domain-like"/>
    <property type="match status" value="1"/>
</dbReference>
<dbReference type="Pfam" id="PF13715">
    <property type="entry name" value="CarbopepD_reg_2"/>
    <property type="match status" value="1"/>
</dbReference>
<dbReference type="InterPro" id="IPR008969">
    <property type="entry name" value="CarboxyPept-like_regulatory"/>
</dbReference>
<evidence type="ECO:0000313" key="3">
    <source>
        <dbReference type="Proteomes" id="UP001255185"/>
    </source>
</evidence>
<keyword evidence="3" id="KW-1185">Reference proteome</keyword>